<feature type="transmembrane region" description="Helical" evidence="2">
    <location>
        <begin position="284"/>
        <end position="305"/>
    </location>
</feature>
<keyword evidence="2" id="KW-0812">Transmembrane</keyword>
<dbReference type="RefSeq" id="WP_094689176.1">
    <property type="nucleotide sequence ID" value="NZ_JACBYZ010000001.1"/>
</dbReference>
<feature type="compositionally biased region" description="Low complexity" evidence="1">
    <location>
        <begin position="41"/>
        <end position="60"/>
    </location>
</feature>
<keyword evidence="2" id="KW-0472">Membrane</keyword>
<dbReference type="Proteomes" id="UP000228976">
    <property type="component" value="Unassembled WGS sequence"/>
</dbReference>
<dbReference type="EMBL" id="MWWU01000001">
    <property type="protein sequence ID" value="OZG56733.1"/>
    <property type="molecule type" value="Genomic_DNA"/>
</dbReference>
<dbReference type="AlphaFoldDB" id="A0A261FCN4"/>
<protein>
    <submittedName>
        <fullName evidence="3">Uncharacterized protein</fullName>
    </submittedName>
</protein>
<organism evidence="3 4">
    <name type="scientific">Aeriscardovia aeriphila</name>
    <dbReference type="NCBI Taxonomy" id="218139"/>
    <lineage>
        <taxon>Bacteria</taxon>
        <taxon>Bacillati</taxon>
        <taxon>Actinomycetota</taxon>
        <taxon>Actinomycetes</taxon>
        <taxon>Bifidobacteriales</taxon>
        <taxon>Bifidobacteriaceae</taxon>
        <taxon>Aeriscardovia</taxon>
    </lineage>
</organism>
<dbReference type="OrthoDB" id="3238956at2"/>
<accession>A0A261FCN4</accession>
<keyword evidence="2" id="KW-1133">Transmembrane helix</keyword>
<evidence type="ECO:0000256" key="2">
    <source>
        <dbReference type="SAM" id="Phobius"/>
    </source>
</evidence>
<feature type="compositionally biased region" description="Low complexity" evidence="1">
    <location>
        <begin position="21"/>
        <end position="32"/>
    </location>
</feature>
<feature type="transmembrane region" description="Helical" evidence="2">
    <location>
        <begin position="252"/>
        <end position="278"/>
    </location>
</feature>
<feature type="transmembrane region" description="Helical" evidence="2">
    <location>
        <begin position="325"/>
        <end position="346"/>
    </location>
</feature>
<feature type="transmembrane region" description="Helical" evidence="2">
    <location>
        <begin position="182"/>
        <end position="208"/>
    </location>
</feature>
<evidence type="ECO:0000313" key="3">
    <source>
        <dbReference type="EMBL" id="OZG56733.1"/>
    </source>
</evidence>
<evidence type="ECO:0000256" key="1">
    <source>
        <dbReference type="SAM" id="MobiDB-lite"/>
    </source>
</evidence>
<feature type="region of interest" description="Disordered" evidence="1">
    <location>
        <begin position="1"/>
        <end position="101"/>
    </location>
</feature>
<evidence type="ECO:0000313" key="4">
    <source>
        <dbReference type="Proteomes" id="UP000228976"/>
    </source>
</evidence>
<feature type="transmembrane region" description="Helical" evidence="2">
    <location>
        <begin position="220"/>
        <end position="240"/>
    </location>
</feature>
<name>A0A261FCN4_9BIFI</name>
<feature type="transmembrane region" description="Helical" evidence="2">
    <location>
        <begin position="151"/>
        <end position="170"/>
    </location>
</feature>
<keyword evidence="4" id="KW-1185">Reference proteome</keyword>
<feature type="compositionally biased region" description="Polar residues" evidence="1">
    <location>
        <begin position="11"/>
        <end position="20"/>
    </location>
</feature>
<feature type="transmembrane region" description="Helical" evidence="2">
    <location>
        <begin position="123"/>
        <end position="145"/>
    </location>
</feature>
<feature type="compositionally biased region" description="Low complexity" evidence="1">
    <location>
        <begin position="69"/>
        <end position="98"/>
    </location>
</feature>
<sequence length="347" mass="36866">MAYSENESRNTEGMSGNDSTEVFAAAEVNAAHEAQEDVVSAAPAAGEATAAEAAEAVEQGARTEKAQSAERAQSAEADAPQNSSAAPQHSSAQHASAADQERIERIKVASRAAERSQRTFRPALLVSVLAIIAVAIIPALLTSLLPETWHMGAPIVAAVFVVITIAAMAWRMPYMEPETPQTAPSIVAGVWGVCGVAASLFAILTMSVSGRISYALVEAVFWWMRAMLWALVALITVIFVTQMLRRDRTHMIASAGELLLVGASSFLMGGWLFVPLLLTAQMPAMAWGLLFIVIFIDIVMMIGFIRSAYMLQPGEKSADLDAARVGVGLPLLTLGLCGTLIPLFLLV</sequence>
<feature type="compositionally biased region" description="Basic and acidic residues" evidence="1">
    <location>
        <begin position="1"/>
        <end position="10"/>
    </location>
</feature>
<reference evidence="3 4" key="1">
    <citation type="journal article" date="2017" name="BMC Genomics">
        <title>Comparative genomic and phylogenomic analyses of the Bifidobacteriaceae family.</title>
        <authorList>
            <person name="Lugli G.A."/>
            <person name="Milani C."/>
            <person name="Turroni F."/>
            <person name="Duranti S."/>
            <person name="Mancabelli L."/>
            <person name="Mangifesta M."/>
            <person name="Ferrario C."/>
            <person name="Modesto M."/>
            <person name="Mattarelli P."/>
            <person name="Jiri K."/>
            <person name="van Sinderen D."/>
            <person name="Ventura M."/>
        </authorList>
    </citation>
    <scope>NUCLEOTIDE SEQUENCE [LARGE SCALE GENOMIC DNA]</scope>
    <source>
        <strain evidence="3 4">LMG 21773</strain>
    </source>
</reference>
<gene>
    <name evidence="3" type="ORF">AEAE_0042</name>
</gene>
<proteinExistence type="predicted"/>
<comment type="caution">
    <text evidence="3">The sequence shown here is derived from an EMBL/GenBank/DDBJ whole genome shotgun (WGS) entry which is preliminary data.</text>
</comment>